<evidence type="ECO:0000256" key="5">
    <source>
        <dbReference type="ARBA" id="ARBA00023136"/>
    </source>
</evidence>
<feature type="transmembrane region" description="Helical" evidence="6">
    <location>
        <begin position="151"/>
        <end position="184"/>
    </location>
</feature>
<dbReference type="RefSeq" id="WP_191867182.1">
    <property type="nucleotide sequence ID" value="NZ_BMZC01000016.1"/>
</dbReference>
<protein>
    <recommendedName>
        <fullName evidence="6">Probable membrane transporter protein</fullName>
    </recommendedName>
</protein>
<comment type="caution">
    <text evidence="7">The sequence shown here is derived from an EMBL/GenBank/DDBJ whole genome shotgun (WGS) entry which is preliminary data.</text>
</comment>
<evidence type="ECO:0000313" key="7">
    <source>
        <dbReference type="EMBL" id="GGZ79977.1"/>
    </source>
</evidence>
<feature type="transmembrane region" description="Helical" evidence="6">
    <location>
        <begin position="221"/>
        <end position="239"/>
    </location>
</feature>
<proteinExistence type="inferred from homology"/>
<keyword evidence="3 6" id="KW-0812">Transmembrane</keyword>
<organism evidence="7 8">
    <name type="scientific">Paraglaciecola chathamensis</name>
    <dbReference type="NCBI Taxonomy" id="368405"/>
    <lineage>
        <taxon>Bacteria</taxon>
        <taxon>Pseudomonadati</taxon>
        <taxon>Pseudomonadota</taxon>
        <taxon>Gammaproteobacteria</taxon>
        <taxon>Alteromonadales</taxon>
        <taxon>Alteromonadaceae</taxon>
        <taxon>Paraglaciecola</taxon>
    </lineage>
</organism>
<dbReference type="InterPro" id="IPR002781">
    <property type="entry name" value="TM_pro_TauE-like"/>
</dbReference>
<comment type="subcellular location">
    <subcellularLocation>
        <location evidence="6">Cell membrane</location>
        <topology evidence="6">Multi-pass membrane protein</topology>
    </subcellularLocation>
    <subcellularLocation>
        <location evidence="1">Membrane</location>
        <topology evidence="1">Multi-pass membrane protein</topology>
    </subcellularLocation>
</comment>
<feature type="transmembrane region" description="Helical" evidence="6">
    <location>
        <begin position="111"/>
        <end position="131"/>
    </location>
</feature>
<keyword evidence="6" id="KW-1003">Cell membrane</keyword>
<accession>A0A8H9IDE6</accession>
<evidence type="ECO:0000256" key="3">
    <source>
        <dbReference type="ARBA" id="ARBA00022692"/>
    </source>
</evidence>
<reference evidence="7" key="2">
    <citation type="submission" date="2020-09" db="EMBL/GenBank/DDBJ databases">
        <authorList>
            <person name="Sun Q."/>
            <person name="Kim S."/>
        </authorList>
    </citation>
    <scope>NUCLEOTIDE SEQUENCE</scope>
    <source>
        <strain evidence="7">KCTC 32337</strain>
    </source>
</reference>
<dbReference type="InterPro" id="IPR051598">
    <property type="entry name" value="TSUP/Inactive_protease-like"/>
</dbReference>
<dbReference type="PANTHER" id="PTHR43701:SF2">
    <property type="entry name" value="MEMBRANE TRANSPORTER PROTEIN YJNA-RELATED"/>
    <property type="match status" value="1"/>
</dbReference>
<keyword evidence="4 6" id="KW-1133">Transmembrane helix</keyword>
<name>A0A8H9IDE6_9ALTE</name>
<dbReference type="PANTHER" id="PTHR43701">
    <property type="entry name" value="MEMBRANE TRANSPORTER PROTEIN MJ0441-RELATED"/>
    <property type="match status" value="1"/>
</dbReference>
<evidence type="ECO:0000256" key="1">
    <source>
        <dbReference type="ARBA" id="ARBA00004141"/>
    </source>
</evidence>
<sequence length="269" mass="28129">MEIIGYLAAVLIGIVLGVLGGGGSILTVPILVYLMSVPAVTATGYSLLIVGATAAYGAITYFKQGLIDVKASVLFAVPSLISVYYTRTYLMSAIPENISLGALSINKNVAIMVFFALLMLMSATMMLRKAYKKVPAATSSSTPDNASSHNVLLIAFWGAVVGIITGILGAGGGFIIIPALVFLMGMSMKQAVAASLFIIALNSLFGFVGDLQAGIELDFQLLGLMLIATFIGISISSKIAGKLDGQTLQKLFAFFILAIAIFIIVNEVL</sequence>
<reference evidence="7" key="1">
    <citation type="journal article" date="2014" name="Int. J. Syst. Evol. Microbiol.">
        <title>Complete genome sequence of Corynebacterium casei LMG S-19264T (=DSM 44701T), isolated from a smear-ripened cheese.</title>
        <authorList>
            <consortium name="US DOE Joint Genome Institute (JGI-PGF)"/>
            <person name="Walter F."/>
            <person name="Albersmeier A."/>
            <person name="Kalinowski J."/>
            <person name="Ruckert C."/>
        </authorList>
    </citation>
    <scope>NUCLEOTIDE SEQUENCE</scope>
    <source>
        <strain evidence="7">KCTC 32337</strain>
    </source>
</reference>
<dbReference type="GO" id="GO:0005886">
    <property type="term" value="C:plasma membrane"/>
    <property type="evidence" value="ECO:0007669"/>
    <property type="project" value="UniProtKB-SubCell"/>
</dbReference>
<evidence type="ECO:0000256" key="4">
    <source>
        <dbReference type="ARBA" id="ARBA00022989"/>
    </source>
</evidence>
<dbReference type="EMBL" id="BMZC01000016">
    <property type="protein sequence ID" value="GGZ79977.1"/>
    <property type="molecule type" value="Genomic_DNA"/>
</dbReference>
<feature type="transmembrane region" description="Helical" evidence="6">
    <location>
        <begin position="71"/>
        <end position="90"/>
    </location>
</feature>
<evidence type="ECO:0000256" key="6">
    <source>
        <dbReference type="RuleBase" id="RU363041"/>
    </source>
</evidence>
<evidence type="ECO:0000256" key="2">
    <source>
        <dbReference type="ARBA" id="ARBA00009142"/>
    </source>
</evidence>
<gene>
    <name evidence="7" type="ORF">GCM10011274_42380</name>
</gene>
<feature type="transmembrane region" description="Helical" evidence="6">
    <location>
        <begin position="191"/>
        <end position="209"/>
    </location>
</feature>
<evidence type="ECO:0000313" key="8">
    <source>
        <dbReference type="Proteomes" id="UP000622604"/>
    </source>
</evidence>
<keyword evidence="5 6" id="KW-0472">Membrane</keyword>
<comment type="similarity">
    <text evidence="2 6">Belongs to the 4-toluene sulfonate uptake permease (TSUP) (TC 2.A.102) family.</text>
</comment>
<feature type="transmembrane region" description="Helical" evidence="6">
    <location>
        <begin position="251"/>
        <end position="268"/>
    </location>
</feature>
<dbReference type="Pfam" id="PF01925">
    <property type="entry name" value="TauE"/>
    <property type="match status" value="1"/>
</dbReference>
<feature type="transmembrane region" description="Helical" evidence="6">
    <location>
        <begin position="6"/>
        <end position="32"/>
    </location>
</feature>
<feature type="transmembrane region" description="Helical" evidence="6">
    <location>
        <begin position="39"/>
        <end position="59"/>
    </location>
</feature>
<dbReference type="Proteomes" id="UP000622604">
    <property type="component" value="Unassembled WGS sequence"/>
</dbReference>
<dbReference type="AlphaFoldDB" id="A0A8H9IDE6"/>